<name>A0A9P8N918_ASPFM</name>
<comment type="caution">
    <text evidence="1">The sequence shown here is derived from an EMBL/GenBank/DDBJ whole genome shotgun (WGS) entry which is preliminary data.</text>
</comment>
<dbReference type="EMBL" id="JAIBSC010000185">
    <property type="protein sequence ID" value="KAH1893375.1"/>
    <property type="molecule type" value="Genomic_DNA"/>
</dbReference>
<evidence type="ECO:0000313" key="2">
    <source>
        <dbReference type="Proteomes" id="UP000813423"/>
    </source>
</evidence>
<dbReference type="AlphaFoldDB" id="A0A9P8N918"/>
<dbReference type="InterPro" id="IPR023375">
    <property type="entry name" value="ADC_dom_sf"/>
</dbReference>
<gene>
    <name evidence="1" type="ORF">KXV57_002930</name>
</gene>
<reference evidence="1" key="1">
    <citation type="submission" date="2021-08" db="EMBL/GenBank/DDBJ databases">
        <title>Global Aspergillus fumigatus from environmental and clinical sources.</title>
        <authorList>
            <person name="Barber A."/>
            <person name="Sae-Ong T."/>
        </authorList>
    </citation>
    <scope>NUCLEOTIDE SEQUENCE</scope>
    <source>
        <strain evidence="1">NRZ-2016-071</strain>
    </source>
</reference>
<dbReference type="PANTHER" id="PTHR40518:SF1">
    <property type="entry name" value="ACETOACETATE DECARBOXYLASE"/>
    <property type="match status" value="1"/>
</dbReference>
<proteinExistence type="predicted"/>
<sequence length="126" mass="13971">MPTAVLPTPEEPTRYPDAPSTWDNARGHIFMCFAWPSSAGGPPPASYHDLEEKSDFANQTFIGGLQVCVIVRYLESPIGEYDELLWIPGAFRSPCSGKQTYRATRAYVSTGASLYNGRKNWNVPKV</sequence>
<protein>
    <submittedName>
        <fullName evidence="1">Uncharacterized protein</fullName>
    </submittedName>
</protein>
<accession>A0A9P8N918</accession>
<dbReference type="SUPFAM" id="SSF160104">
    <property type="entry name" value="Acetoacetate decarboxylase-like"/>
    <property type="match status" value="1"/>
</dbReference>
<organism evidence="1 2">
    <name type="scientific">Aspergillus fumigatus</name>
    <name type="common">Neosartorya fumigata</name>
    <dbReference type="NCBI Taxonomy" id="746128"/>
    <lineage>
        <taxon>Eukaryota</taxon>
        <taxon>Fungi</taxon>
        <taxon>Dikarya</taxon>
        <taxon>Ascomycota</taxon>
        <taxon>Pezizomycotina</taxon>
        <taxon>Eurotiomycetes</taxon>
        <taxon>Eurotiomycetidae</taxon>
        <taxon>Eurotiales</taxon>
        <taxon>Aspergillaceae</taxon>
        <taxon>Aspergillus</taxon>
        <taxon>Aspergillus subgen. Fumigati</taxon>
    </lineage>
</organism>
<evidence type="ECO:0000313" key="1">
    <source>
        <dbReference type="EMBL" id="KAH1893375.1"/>
    </source>
</evidence>
<dbReference type="Proteomes" id="UP000813423">
    <property type="component" value="Unassembled WGS sequence"/>
</dbReference>
<dbReference type="PANTHER" id="PTHR40518">
    <property type="entry name" value="ACETOACETATE DECARBOXYLASE"/>
    <property type="match status" value="1"/>
</dbReference>